<dbReference type="Proteomes" id="UP001597128">
    <property type="component" value="Unassembled WGS sequence"/>
</dbReference>
<gene>
    <name evidence="4" type="ORF">ACFQ1Z_08000</name>
</gene>
<protein>
    <submittedName>
        <fullName evidence="4">TolC family protein</fullName>
    </submittedName>
</protein>
<dbReference type="InterPro" id="IPR010131">
    <property type="entry name" value="MdtP/NodT-like"/>
</dbReference>
<reference evidence="5" key="1">
    <citation type="journal article" date="2019" name="Int. J. Syst. Evol. Microbiol.">
        <title>The Global Catalogue of Microorganisms (GCM) 10K type strain sequencing project: providing services to taxonomists for standard genome sequencing and annotation.</title>
        <authorList>
            <consortium name="The Broad Institute Genomics Platform"/>
            <consortium name="The Broad Institute Genome Sequencing Center for Infectious Disease"/>
            <person name="Wu L."/>
            <person name="Ma J."/>
        </authorList>
    </citation>
    <scope>NUCLEOTIDE SEQUENCE [LARGE SCALE GENOMIC DNA]</scope>
    <source>
        <strain evidence="5">CCUG 58412</strain>
    </source>
</reference>
<evidence type="ECO:0000313" key="4">
    <source>
        <dbReference type="EMBL" id="MFD0913485.1"/>
    </source>
</evidence>
<proteinExistence type="inferred from homology"/>
<comment type="similarity">
    <text evidence="1">Belongs to the outer membrane factor (OMF) (TC 1.B.17) family.</text>
</comment>
<dbReference type="RefSeq" id="WP_379056862.1">
    <property type="nucleotide sequence ID" value="NZ_JBHTKB010000001.1"/>
</dbReference>
<evidence type="ECO:0000256" key="3">
    <source>
        <dbReference type="SAM" id="SignalP"/>
    </source>
</evidence>
<dbReference type="Gene3D" id="1.20.1600.10">
    <property type="entry name" value="Outer membrane efflux proteins (OEP)"/>
    <property type="match status" value="1"/>
</dbReference>
<sequence length="499" mass="55878">MRHQLKNACMVAVTASLLTACNLSPFSKAEPPALVQNTFQFTTLGDKTTAEKEVVTYCAADPLLDFAPYTENAELNRLLAAGRENNVDLRIATQRVSESQAKQDGTLAALFPTLGLGLSAIRSDNSQSRADLSVLSPRLNNILGSTSPIQTRYRSQLGITGYEIDVWGRLRSLNNAEKSQVLSQQAYRLFTMVELQAQILTHYYDLQFTAKARSALQREMALRKKAEAYMQMLMAGGQLSELEIQNWNMQGRSLQKNYTDLERQMHASYGTLYRLTDLPELLQQRGLTALNQWPSQEMWRNRPIDSRVVLLRPDVQYAELNISRADGNIGAARAAFMPVLKLDMTFGRTSETFSDVMSYAGKGWTIMPSLFTSIFDFGKNRANLNAAKAQARIALIEYQKSLIQAYQDLQDAIDKMSVASTLRAQAQANEKLMRAIQLKAQAGRKAGMNSDLDILLLKIEATEIELDRIKIERDATQAQVLLYRALGGRYLKQCDSKTS</sequence>
<dbReference type="PANTHER" id="PTHR30203">
    <property type="entry name" value="OUTER MEMBRANE CATION EFFLUX PROTEIN"/>
    <property type="match status" value="1"/>
</dbReference>
<keyword evidence="2" id="KW-0175">Coiled coil</keyword>
<accession>A0ABW3F882</accession>
<organism evidence="4 5">
    <name type="scientific">Methylophilus luteus</name>
    <dbReference type="NCBI Taxonomy" id="640108"/>
    <lineage>
        <taxon>Bacteria</taxon>
        <taxon>Pseudomonadati</taxon>
        <taxon>Pseudomonadota</taxon>
        <taxon>Betaproteobacteria</taxon>
        <taxon>Nitrosomonadales</taxon>
        <taxon>Methylophilaceae</taxon>
        <taxon>Methylophilus</taxon>
    </lineage>
</organism>
<comment type="caution">
    <text evidence="4">The sequence shown here is derived from an EMBL/GenBank/DDBJ whole genome shotgun (WGS) entry which is preliminary data.</text>
</comment>
<feature type="signal peptide" evidence="3">
    <location>
        <begin position="1"/>
        <end position="29"/>
    </location>
</feature>
<dbReference type="SUPFAM" id="SSF56954">
    <property type="entry name" value="Outer membrane efflux proteins (OEP)"/>
    <property type="match status" value="1"/>
</dbReference>
<evidence type="ECO:0000256" key="2">
    <source>
        <dbReference type="SAM" id="Coils"/>
    </source>
</evidence>
<dbReference type="Gene3D" id="2.20.200.10">
    <property type="entry name" value="Outer membrane efflux proteins (OEP)"/>
    <property type="match status" value="1"/>
</dbReference>
<feature type="chain" id="PRO_5045064037" evidence="3">
    <location>
        <begin position="30"/>
        <end position="499"/>
    </location>
</feature>
<keyword evidence="5" id="KW-1185">Reference proteome</keyword>
<evidence type="ECO:0000313" key="5">
    <source>
        <dbReference type="Proteomes" id="UP001597128"/>
    </source>
</evidence>
<feature type="coiled-coil region" evidence="2">
    <location>
        <begin position="452"/>
        <end position="479"/>
    </location>
</feature>
<keyword evidence="3" id="KW-0732">Signal</keyword>
<evidence type="ECO:0000256" key="1">
    <source>
        <dbReference type="ARBA" id="ARBA00007613"/>
    </source>
</evidence>
<dbReference type="InterPro" id="IPR003423">
    <property type="entry name" value="OMP_efflux"/>
</dbReference>
<name>A0ABW3F882_9PROT</name>
<dbReference type="PROSITE" id="PS51257">
    <property type="entry name" value="PROKAR_LIPOPROTEIN"/>
    <property type="match status" value="1"/>
</dbReference>
<dbReference type="Pfam" id="PF02321">
    <property type="entry name" value="OEP"/>
    <property type="match status" value="2"/>
</dbReference>
<dbReference type="EMBL" id="JBHTKB010000001">
    <property type="protein sequence ID" value="MFD0913485.1"/>
    <property type="molecule type" value="Genomic_DNA"/>
</dbReference>